<dbReference type="EMBL" id="JAIFTL010000635">
    <property type="protein sequence ID" value="KAG9319107.1"/>
    <property type="molecule type" value="Genomic_DNA"/>
</dbReference>
<sequence>MDSGIETDSDTDAGRLSTGSEAHLYPWTHHSSRQLRELLRQRGQSISGNRSILKSRLASLETTTTSASITSEATRSTDNTITSEQTKSPFAFAEGETLMSPRSASRSRKSRTPKRTSSFSAHFADFINRRRVALETERQEISLYTSPLTVLSFFFLYLLHEFRMLLVWIVSQQYLLVILPVVCAILYVVYQTDGAHQPILEHAESGMIWYGYWILLGIASSVGLGTGLHTFILFL</sequence>
<feature type="compositionally biased region" description="Basic residues" evidence="1">
    <location>
        <begin position="105"/>
        <end position="114"/>
    </location>
</feature>
<protein>
    <recommendedName>
        <fullName evidence="3">SAP domain-containing protein</fullName>
    </recommendedName>
</protein>
<keyword evidence="2" id="KW-0812">Transmembrane</keyword>
<feature type="transmembrane region" description="Helical" evidence="2">
    <location>
        <begin position="166"/>
        <end position="190"/>
    </location>
</feature>
<feature type="non-terminal residue" evidence="4">
    <location>
        <position position="235"/>
    </location>
</feature>
<evidence type="ECO:0000256" key="2">
    <source>
        <dbReference type="SAM" id="Phobius"/>
    </source>
</evidence>
<organism evidence="4 5">
    <name type="scientific">Mortierella alpina</name>
    <name type="common">Oleaginous fungus</name>
    <name type="synonym">Mortierella renispora</name>
    <dbReference type="NCBI Taxonomy" id="64518"/>
    <lineage>
        <taxon>Eukaryota</taxon>
        <taxon>Fungi</taxon>
        <taxon>Fungi incertae sedis</taxon>
        <taxon>Mucoromycota</taxon>
        <taxon>Mortierellomycotina</taxon>
        <taxon>Mortierellomycetes</taxon>
        <taxon>Mortierellales</taxon>
        <taxon>Mortierellaceae</taxon>
        <taxon>Mortierella</taxon>
    </lineage>
</organism>
<feature type="domain" description="SAP" evidence="3">
    <location>
        <begin position="27"/>
        <end position="61"/>
    </location>
</feature>
<feature type="transmembrane region" description="Helical" evidence="2">
    <location>
        <begin position="210"/>
        <end position="234"/>
    </location>
</feature>
<feature type="region of interest" description="Disordered" evidence="1">
    <location>
        <begin position="64"/>
        <end position="116"/>
    </location>
</feature>
<dbReference type="PROSITE" id="PS50800">
    <property type="entry name" value="SAP"/>
    <property type="match status" value="1"/>
</dbReference>
<feature type="transmembrane region" description="Helical" evidence="2">
    <location>
        <begin position="141"/>
        <end position="159"/>
    </location>
</feature>
<proteinExistence type="predicted"/>
<gene>
    <name evidence="4" type="ORF">KVV02_004792</name>
</gene>
<evidence type="ECO:0000313" key="4">
    <source>
        <dbReference type="EMBL" id="KAG9319107.1"/>
    </source>
</evidence>
<name>A0A9P7ZYQ5_MORAP</name>
<keyword evidence="2" id="KW-0472">Membrane</keyword>
<comment type="caution">
    <text evidence="4">The sequence shown here is derived from an EMBL/GenBank/DDBJ whole genome shotgun (WGS) entry which is preliminary data.</text>
</comment>
<feature type="compositionally biased region" description="Polar residues" evidence="1">
    <location>
        <begin position="78"/>
        <end position="88"/>
    </location>
</feature>
<evidence type="ECO:0000259" key="3">
    <source>
        <dbReference type="PROSITE" id="PS50800"/>
    </source>
</evidence>
<reference evidence="4" key="1">
    <citation type="submission" date="2021-07" db="EMBL/GenBank/DDBJ databases">
        <title>Draft genome of Mortierella alpina, strain LL118, isolated from an aspen leaf litter sample.</title>
        <authorList>
            <person name="Yang S."/>
            <person name="Vinatzer B.A."/>
        </authorList>
    </citation>
    <scope>NUCLEOTIDE SEQUENCE</scope>
    <source>
        <strain evidence="4">LL118</strain>
    </source>
</reference>
<evidence type="ECO:0000313" key="5">
    <source>
        <dbReference type="Proteomes" id="UP000717515"/>
    </source>
</evidence>
<feature type="compositionally biased region" description="Low complexity" evidence="1">
    <location>
        <begin position="64"/>
        <end position="77"/>
    </location>
</feature>
<accession>A0A9P7ZYQ5</accession>
<dbReference type="InterPro" id="IPR003034">
    <property type="entry name" value="SAP_dom"/>
</dbReference>
<dbReference type="Proteomes" id="UP000717515">
    <property type="component" value="Unassembled WGS sequence"/>
</dbReference>
<dbReference type="AlphaFoldDB" id="A0A9P7ZYQ5"/>
<evidence type="ECO:0000256" key="1">
    <source>
        <dbReference type="SAM" id="MobiDB-lite"/>
    </source>
</evidence>
<keyword evidence="2" id="KW-1133">Transmembrane helix</keyword>